<evidence type="ECO:0000256" key="3">
    <source>
        <dbReference type="RuleBase" id="RU363034"/>
    </source>
</evidence>
<gene>
    <name evidence="5" type="ORF">EV668_3439</name>
</gene>
<dbReference type="PROSITE" id="PS00135">
    <property type="entry name" value="TRYPSIN_SER"/>
    <property type="match status" value="1"/>
</dbReference>
<keyword evidence="3" id="KW-0378">Hydrolase</keyword>
<dbReference type="PRINTS" id="PR00722">
    <property type="entry name" value="CHYMOTRYPSIN"/>
</dbReference>
<dbReference type="InterPro" id="IPR009003">
    <property type="entry name" value="Peptidase_S1_PA"/>
</dbReference>
<keyword evidence="6" id="KW-1185">Reference proteome</keyword>
<dbReference type="InterPro" id="IPR043504">
    <property type="entry name" value="Peptidase_S1_PA_chymotrypsin"/>
</dbReference>
<dbReference type="InterPro" id="IPR018114">
    <property type="entry name" value="TRYPSIN_HIS"/>
</dbReference>
<dbReference type="RefSeq" id="WP_133772281.1">
    <property type="nucleotide sequence ID" value="NZ_SNZR01000014.1"/>
</dbReference>
<dbReference type="GO" id="GO:0004252">
    <property type="term" value="F:serine-type endopeptidase activity"/>
    <property type="evidence" value="ECO:0007669"/>
    <property type="project" value="InterPro"/>
</dbReference>
<dbReference type="Proteomes" id="UP000295122">
    <property type="component" value="Unassembled WGS sequence"/>
</dbReference>
<comment type="caution">
    <text evidence="5">The sequence shown here is derived from an EMBL/GenBank/DDBJ whole genome shotgun (WGS) entry which is preliminary data.</text>
</comment>
<dbReference type="InterPro" id="IPR001254">
    <property type="entry name" value="Trypsin_dom"/>
</dbReference>
<sequence>MLRFRSLRGLAILPAVIALLVAVAPVPARAISGGSVARDPHGIRSSVVQIESSRGELCTGAVIAPDLILTAAHCVLQRASYRVVVVDRRFRRHSIRAVAAAMHPSFVAGTTPRNQPGTDLAILKLEGSLGPEFTPLDPRYATQVAPGEIVNLAGFGLTAERHRRSARVLRQAPLVTLGTLEVANRVLLMADRRRLAQTPGAGACRGDSGGPIVRGGPGNYQLLGIVSWSSGARRTRVATACGGLTAVTPVAEHRDWIARRSYDLRRFVDERRGASAYDWVAR</sequence>
<dbReference type="AlphaFoldDB" id="A0A4R7BT77"/>
<evidence type="ECO:0000256" key="1">
    <source>
        <dbReference type="ARBA" id="ARBA00007664"/>
    </source>
</evidence>
<dbReference type="Gene3D" id="2.40.10.10">
    <property type="entry name" value="Trypsin-like serine proteases"/>
    <property type="match status" value="1"/>
</dbReference>
<proteinExistence type="inferred from homology"/>
<keyword evidence="3" id="KW-0645">Protease</keyword>
<dbReference type="OrthoDB" id="267336at2"/>
<evidence type="ECO:0000256" key="2">
    <source>
        <dbReference type="ARBA" id="ARBA00023157"/>
    </source>
</evidence>
<dbReference type="InterPro" id="IPR050430">
    <property type="entry name" value="Peptidase_S1"/>
</dbReference>
<dbReference type="Pfam" id="PF00089">
    <property type="entry name" value="Trypsin"/>
    <property type="match status" value="1"/>
</dbReference>
<accession>A0A4R7BT77</accession>
<dbReference type="InterPro" id="IPR033116">
    <property type="entry name" value="TRYPSIN_SER"/>
</dbReference>
<dbReference type="PROSITE" id="PS50240">
    <property type="entry name" value="TRYPSIN_DOM"/>
    <property type="match status" value="1"/>
</dbReference>
<evidence type="ECO:0000313" key="5">
    <source>
        <dbReference type="EMBL" id="TDR88954.1"/>
    </source>
</evidence>
<dbReference type="GO" id="GO:0006508">
    <property type="term" value="P:proteolysis"/>
    <property type="evidence" value="ECO:0007669"/>
    <property type="project" value="UniProtKB-KW"/>
</dbReference>
<dbReference type="PROSITE" id="PS00134">
    <property type="entry name" value="TRYPSIN_HIS"/>
    <property type="match status" value="1"/>
</dbReference>
<dbReference type="EMBL" id="SNZR01000014">
    <property type="protein sequence ID" value="TDR88954.1"/>
    <property type="molecule type" value="Genomic_DNA"/>
</dbReference>
<dbReference type="PANTHER" id="PTHR24276">
    <property type="entry name" value="POLYSERASE-RELATED"/>
    <property type="match status" value="1"/>
</dbReference>
<organism evidence="5 6">
    <name type="scientific">Enterovirga rhinocerotis</name>
    <dbReference type="NCBI Taxonomy" id="1339210"/>
    <lineage>
        <taxon>Bacteria</taxon>
        <taxon>Pseudomonadati</taxon>
        <taxon>Pseudomonadota</taxon>
        <taxon>Alphaproteobacteria</taxon>
        <taxon>Hyphomicrobiales</taxon>
        <taxon>Methylobacteriaceae</taxon>
        <taxon>Enterovirga</taxon>
    </lineage>
</organism>
<name>A0A4R7BT77_9HYPH</name>
<reference evidence="5 6" key="1">
    <citation type="submission" date="2019-03" db="EMBL/GenBank/DDBJ databases">
        <title>Genomic Encyclopedia of Type Strains, Phase IV (KMG-IV): sequencing the most valuable type-strain genomes for metagenomic binning, comparative biology and taxonomic classification.</title>
        <authorList>
            <person name="Goeker M."/>
        </authorList>
    </citation>
    <scope>NUCLEOTIDE SEQUENCE [LARGE SCALE GENOMIC DNA]</scope>
    <source>
        <strain evidence="5 6">DSM 25903</strain>
    </source>
</reference>
<comment type="similarity">
    <text evidence="1">Belongs to the peptidase S1 family.</text>
</comment>
<evidence type="ECO:0000259" key="4">
    <source>
        <dbReference type="PROSITE" id="PS50240"/>
    </source>
</evidence>
<dbReference type="SUPFAM" id="SSF50494">
    <property type="entry name" value="Trypsin-like serine proteases"/>
    <property type="match status" value="1"/>
</dbReference>
<dbReference type="InterPro" id="IPR001314">
    <property type="entry name" value="Peptidase_S1A"/>
</dbReference>
<evidence type="ECO:0000313" key="6">
    <source>
        <dbReference type="Proteomes" id="UP000295122"/>
    </source>
</evidence>
<dbReference type="SMART" id="SM00020">
    <property type="entry name" value="Tryp_SPc"/>
    <property type="match status" value="1"/>
</dbReference>
<protein>
    <submittedName>
        <fullName evidence="5">Trypsin</fullName>
    </submittedName>
</protein>
<keyword evidence="3" id="KW-0720">Serine protease</keyword>
<keyword evidence="2" id="KW-1015">Disulfide bond</keyword>
<feature type="domain" description="Peptidase S1" evidence="4">
    <location>
        <begin position="31"/>
        <end position="262"/>
    </location>
</feature>
<dbReference type="PANTHER" id="PTHR24276:SF98">
    <property type="entry name" value="FI18310P1-RELATED"/>
    <property type="match status" value="1"/>
</dbReference>